<dbReference type="AlphaFoldDB" id="A0A926ETK2"/>
<protein>
    <submittedName>
        <fullName evidence="3">Spore maturation protein</fullName>
    </submittedName>
</protein>
<keyword evidence="1" id="KW-0812">Transmembrane</keyword>
<evidence type="ECO:0000313" key="4">
    <source>
        <dbReference type="Proteomes" id="UP000623678"/>
    </source>
</evidence>
<dbReference type="RefSeq" id="WP_262396078.1">
    <property type="nucleotide sequence ID" value="NZ_JACRTD010000010.1"/>
</dbReference>
<feature type="transmembrane region" description="Helical" evidence="1">
    <location>
        <begin position="152"/>
        <end position="172"/>
    </location>
</feature>
<dbReference type="PANTHER" id="PTHR35793">
    <property type="entry name" value="INNER MEMBRANE PROTEIN YJIG"/>
    <property type="match status" value="1"/>
</dbReference>
<keyword evidence="4" id="KW-1185">Reference proteome</keyword>
<keyword evidence="1" id="KW-1133">Transmembrane helix</keyword>
<comment type="caution">
    <text evidence="3">The sequence shown here is derived from an EMBL/GenBank/DDBJ whole genome shotgun (WGS) entry which is preliminary data.</text>
</comment>
<dbReference type="PANTHER" id="PTHR35793:SF2">
    <property type="entry name" value="INNER MEMBRANE PROTEIN YJIG"/>
    <property type="match status" value="1"/>
</dbReference>
<dbReference type="InterPro" id="IPR052549">
    <property type="entry name" value="SpmB"/>
</dbReference>
<feature type="transmembrane region" description="Helical" evidence="1">
    <location>
        <begin position="39"/>
        <end position="59"/>
    </location>
</feature>
<dbReference type="InterPro" id="IPR011642">
    <property type="entry name" value="Gate_dom"/>
</dbReference>
<proteinExistence type="predicted"/>
<feature type="transmembrane region" description="Helical" evidence="1">
    <location>
        <begin position="7"/>
        <end position="27"/>
    </location>
</feature>
<keyword evidence="1" id="KW-0472">Membrane</keyword>
<evidence type="ECO:0000313" key="3">
    <source>
        <dbReference type="EMBL" id="MBC8586357.1"/>
    </source>
</evidence>
<accession>A0A926ETK2</accession>
<sequence length="174" mass="18517">MMNIGTYAVPVIVCFILVYGYLHGVRVFDVFLEGAKEGIQVSMSILPALIALVTAVGMFKASGGLDVLSYALAPVANLLGIPQEVIPLVLLRPISGSGAMVIFTDIIKTYGSDSFIGRVASVMQGSTETTFYTVALYYGAAKIKNTRHTIPAALCGDLTGFVMSALLVRLMFLN</sequence>
<dbReference type="Pfam" id="PF07670">
    <property type="entry name" value="Gate"/>
    <property type="match status" value="1"/>
</dbReference>
<reference evidence="3" key="1">
    <citation type="submission" date="2020-08" db="EMBL/GenBank/DDBJ databases">
        <title>Genome public.</title>
        <authorList>
            <person name="Liu C."/>
            <person name="Sun Q."/>
        </authorList>
    </citation>
    <scope>NUCLEOTIDE SEQUENCE</scope>
    <source>
        <strain evidence="3">NSJ-64</strain>
    </source>
</reference>
<gene>
    <name evidence="3" type="ORF">H8705_12280</name>
</gene>
<dbReference type="EMBL" id="JACRTD010000010">
    <property type="protein sequence ID" value="MBC8586357.1"/>
    <property type="molecule type" value="Genomic_DNA"/>
</dbReference>
<dbReference type="Proteomes" id="UP000623678">
    <property type="component" value="Unassembled WGS sequence"/>
</dbReference>
<name>A0A926ETK2_9FIRM</name>
<feature type="domain" description="Nucleoside transporter/FeoB GTPase Gate" evidence="2">
    <location>
        <begin position="44"/>
        <end position="143"/>
    </location>
</feature>
<evidence type="ECO:0000259" key="2">
    <source>
        <dbReference type="Pfam" id="PF07670"/>
    </source>
</evidence>
<organism evidence="3 4">
    <name type="scientific">Youxingia wuxianensis</name>
    <dbReference type="NCBI Taxonomy" id="2763678"/>
    <lineage>
        <taxon>Bacteria</taxon>
        <taxon>Bacillati</taxon>
        <taxon>Bacillota</taxon>
        <taxon>Clostridia</taxon>
        <taxon>Eubacteriales</taxon>
        <taxon>Oscillospiraceae</taxon>
        <taxon>Youxingia</taxon>
    </lineage>
</organism>
<dbReference type="GO" id="GO:0005886">
    <property type="term" value="C:plasma membrane"/>
    <property type="evidence" value="ECO:0007669"/>
    <property type="project" value="TreeGrafter"/>
</dbReference>
<evidence type="ECO:0000256" key="1">
    <source>
        <dbReference type="SAM" id="Phobius"/>
    </source>
</evidence>